<sequence length="244" mass="25270">MGSSVAVQAAAAAEAANRSAAELGLEDSLVLAAASAAVLSGAPEAQSAELAQLAEKAAEAQGFGPLGQAEAAAWAAATGAGGGAVAAAEASEAVRPHEEELPEVQTAAASVAMEGAWERPKNNFGELMESQQVFGHEMSLHLGRSDPRMHETEGEDRLSLPFWLPILAAFFCCLGMVAWLASCRTQKVKKSLRTASVDANPEEETLLPSCKAGGCKDFDRSQEAEEPPTAELPVVERLGGKLES</sequence>
<proteinExistence type="predicted"/>
<evidence type="ECO:0000313" key="3">
    <source>
        <dbReference type="EMBL" id="CAJ1409017.1"/>
    </source>
</evidence>
<evidence type="ECO:0000256" key="2">
    <source>
        <dbReference type="SAM" id="Phobius"/>
    </source>
</evidence>
<accession>A0AA36JNV6</accession>
<feature type="transmembrane region" description="Helical" evidence="2">
    <location>
        <begin position="162"/>
        <end position="181"/>
    </location>
</feature>
<evidence type="ECO:0000256" key="1">
    <source>
        <dbReference type="SAM" id="MobiDB-lite"/>
    </source>
</evidence>
<dbReference type="AlphaFoldDB" id="A0AA36JNV6"/>
<gene>
    <name evidence="3" type="ORF">EVOR1521_LOCUS30219</name>
</gene>
<keyword evidence="2" id="KW-0472">Membrane</keyword>
<dbReference type="EMBL" id="CAUJNA010003747">
    <property type="protein sequence ID" value="CAJ1409017.1"/>
    <property type="molecule type" value="Genomic_DNA"/>
</dbReference>
<dbReference type="Proteomes" id="UP001178507">
    <property type="component" value="Unassembled WGS sequence"/>
</dbReference>
<feature type="region of interest" description="Disordered" evidence="1">
    <location>
        <begin position="199"/>
        <end position="244"/>
    </location>
</feature>
<protein>
    <submittedName>
        <fullName evidence="3">Uncharacterized protein</fullName>
    </submittedName>
</protein>
<keyword evidence="2" id="KW-0812">Transmembrane</keyword>
<evidence type="ECO:0000313" key="4">
    <source>
        <dbReference type="Proteomes" id="UP001178507"/>
    </source>
</evidence>
<keyword evidence="4" id="KW-1185">Reference proteome</keyword>
<organism evidence="3 4">
    <name type="scientific">Effrenium voratum</name>
    <dbReference type="NCBI Taxonomy" id="2562239"/>
    <lineage>
        <taxon>Eukaryota</taxon>
        <taxon>Sar</taxon>
        <taxon>Alveolata</taxon>
        <taxon>Dinophyceae</taxon>
        <taxon>Suessiales</taxon>
        <taxon>Symbiodiniaceae</taxon>
        <taxon>Effrenium</taxon>
    </lineage>
</organism>
<comment type="caution">
    <text evidence="3">The sequence shown here is derived from an EMBL/GenBank/DDBJ whole genome shotgun (WGS) entry which is preliminary data.</text>
</comment>
<reference evidence="3" key="1">
    <citation type="submission" date="2023-08" db="EMBL/GenBank/DDBJ databases">
        <authorList>
            <person name="Chen Y."/>
            <person name="Shah S."/>
            <person name="Dougan E. K."/>
            <person name="Thang M."/>
            <person name="Chan C."/>
        </authorList>
    </citation>
    <scope>NUCLEOTIDE SEQUENCE</scope>
</reference>
<keyword evidence="2" id="KW-1133">Transmembrane helix</keyword>
<name>A0AA36JNV6_9DINO</name>
<feature type="compositionally biased region" description="Basic and acidic residues" evidence="1">
    <location>
        <begin position="214"/>
        <end position="223"/>
    </location>
</feature>